<protein>
    <submittedName>
        <fullName evidence="2">RRXRR domain-containing protein</fullName>
    </submittedName>
</protein>
<evidence type="ECO:0000313" key="2">
    <source>
        <dbReference type="EMBL" id="MBO0348476.1"/>
    </source>
</evidence>
<dbReference type="EMBL" id="JAFLQW010000131">
    <property type="protein sequence ID" value="MBO0348476.1"/>
    <property type="molecule type" value="Genomic_DNA"/>
</dbReference>
<accession>A0ABS3FPD7</accession>
<dbReference type="Pfam" id="PF14239">
    <property type="entry name" value="RRXRR"/>
    <property type="match status" value="1"/>
</dbReference>
<comment type="caution">
    <text evidence="2">The sequence shown here is derived from an EMBL/GenBank/DDBJ whole genome shotgun (WGS) entry which is preliminary data.</text>
</comment>
<name>A0ABS3FPD7_9CYAN</name>
<feature type="domain" description="RRXRR" evidence="1">
    <location>
        <begin position="4"/>
        <end position="36"/>
    </location>
</feature>
<evidence type="ECO:0000259" key="1">
    <source>
        <dbReference type="Pfam" id="PF14239"/>
    </source>
</evidence>
<organism evidence="2 3">
    <name type="scientific">Phormidium pseudopriestleyi FRX01</name>
    <dbReference type="NCBI Taxonomy" id="1759528"/>
    <lineage>
        <taxon>Bacteria</taxon>
        <taxon>Bacillati</taxon>
        <taxon>Cyanobacteriota</taxon>
        <taxon>Cyanophyceae</taxon>
        <taxon>Oscillatoriophycideae</taxon>
        <taxon>Oscillatoriales</taxon>
        <taxon>Oscillatoriaceae</taxon>
        <taxon>Phormidium</taxon>
    </lineage>
</organism>
<dbReference type="Proteomes" id="UP000664844">
    <property type="component" value="Unassembled WGS sequence"/>
</dbReference>
<reference evidence="2 3" key="1">
    <citation type="submission" date="2021-03" db="EMBL/GenBank/DDBJ databases">
        <title>Metabolic Capacity of the Antarctic Cyanobacterium Phormidium pseudopriestleyi that Sustains Oxygenic Photosynthesis in the Presence of Hydrogen Sulfide.</title>
        <authorList>
            <person name="Lumian J.E."/>
            <person name="Jungblut A.D."/>
            <person name="Dillon M.L."/>
            <person name="Hawes I."/>
            <person name="Doran P.T."/>
            <person name="Mackey T.J."/>
            <person name="Dick G.J."/>
            <person name="Grettenberger C.L."/>
            <person name="Sumner D.Y."/>
        </authorList>
    </citation>
    <scope>NUCLEOTIDE SEQUENCE [LARGE SCALE GENOMIC DNA]</scope>
    <source>
        <strain evidence="2 3">FRX01</strain>
    </source>
</reference>
<proteinExistence type="predicted"/>
<dbReference type="InterPro" id="IPR025938">
    <property type="entry name" value="RRXRR_dom"/>
</dbReference>
<evidence type="ECO:0000313" key="3">
    <source>
        <dbReference type="Proteomes" id="UP000664844"/>
    </source>
</evidence>
<keyword evidence="3" id="KW-1185">Reference proteome</keyword>
<dbReference type="RefSeq" id="WP_207087025.1">
    <property type="nucleotide sequence ID" value="NZ_JAFLQW010000131.1"/>
</dbReference>
<gene>
    <name evidence="2" type="ORF">J0895_05020</name>
</gene>
<sequence length="47" mass="5448">MFCWLAPSIQHKFDAHLAVIERIKTRLPVTSLVIEGIPKNKLSKFRN</sequence>